<dbReference type="Pfam" id="PF01541">
    <property type="entry name" value="GIY-YIG"/>
    <property type="match status" value="1"/>
</dbReference>
<organism evidence="3">
    <name type="scientific">Rhynchosporium secalis</name>
    <name type="common">Barley scald fungus</name>
    <dbReference type="NCBI Taxonomy" id="38038"/>
    <lineage>
        <taxon>Eukaryota</taxon>
        <taxon>Fungi</taxon>
        <taxon>Dikarya</taxon>
        <taxon>Ascomycota</taxon>
        <taxon>Pezizomycotina</taxon>
        <taxon>Leotiomycetes</taxon>
        <taxon>Helotiales</taxon>
        <taxon>Ploettnerulaceae</taxon>
        <taxon>Rhynchosporium</taxon>
    </lineage>
</organism>
<feature type="domain" description="GIY-YIG" evidence="2">
    <location>
        <begin position="1"/>
        <end position="82"/>
    </location>
</feature>
<dbReference type="RefSeq" id="YP_008965430.1">
    <property type="nucleotide sequence ID" value="NC_023128.1"/>
</dbReference>
<gene>
    <name evidence="3" type="primary">cox1i11</name>
</gene>
<keyword evidence="3" id="KW-0496">Mitochondrion</keyword>
<dbReference type="SMART" id="SM00465">
    <property type="entry name" value="GIYc"/>
    <property type="match status" value="1"/>
</dbReference>
<comment type="similarity">
    <text evidence="1">To endonucleases of group I introns of fungi and phage.</text>
</comment>
<name>V5W7F8_RHYSE</name>
<reference evidence="3" key="1">
    <citation type="submission" date="2013-09" db="EMBL/GenBank/DDBJ databases">
        <authorList>
            <person name="Torriani S.F.F."/>
            <person name="Penselin D."/>
            <person name="Knogge W."/>
            <person name="Felder M."/>
            <person name="Taudien S."/>
            <person name="Platzer M."/>
            <person name="McDonald B.A."/>
            <person name="Brunner P.C."/>
        </authorList>
    </citation>
    <scope>NUCLEOTIDE SEQUENCE</scope>
</reference>
<geneLocation type="mitochondrion" evidence="3"/>
<dbReference type="Pfam" id="PF07460">
    <property type="entry name" value="NUMOD3"/>
    <property type="match status" value="1"/>
</dbReference>
<dbReference type="NCBIfam" id="TIGR01453">
    <property type="entry name" value="grpIintron_endo"/>
    <property type="match status" value="1"/>
</dbReference>
<dbReference type="InterPro" id="IPR006350">
    <property type="entry name" value="Intron_endoG1"/>
</dbReference>
<evidence type="ECO:0000313" key="3">
    <source>
        <dbReference type="EMBL" id="AHC02437.1"/>
    </source>
</evidence>
<dbReference type="Gene3D" id="3.40.1440.10">
    <property type="entry name" value="GIY-YIG endonuclease"/>
    <property type="match status" value="1"/>
</dbReference>
<reference evidence="3" key="2">
    <citation type="journal article" date="2014" name="Fungal Genet. Biol.">
        <title>Comparative analysis of mitochondrial genomes from closely related Rhynchosporium species reveals extensive intron invasion.</title>
        <authorList>
            <person name="Torriani S.F."/>
            <person name="Penselin D."/>
            <person name="Knogge W."/>
            <person name="Felder M."/>
            <person name="Taudien S."/>
            <person name="Platzer M."/>
            <person name="McDonald B.A."/>
            <person name="Brunner P.C."/>
        </authorList>
    </citation>
    <scope>NUCLEOTIDE SEQUENCE</scope>
</reference>
<proteinExistence type="predicted"/>
<dbReference type="GeneID" id="17963631"/>
<evidence type="ECO:0000259" key="2">
    <source>
        <dbReference type="PROSITE" id="PS50164"/>
    </source>
</evidence>
<dbReference type="EMBL" id="KF650575">
    <property type="protein sequence ID" value="AHC02437.1"/>
    <property type="molecule type" value="Genomic_DNA"/>
</dbReference>
<evidence type="ECO:0000256" key="1">
    <source>
        <dbReference type="ARBA" id="ARBA00010045"/>
    </source>
</evidence>
<protein>
    <submittedName>
        <fullName evidence="3">GIYYIG</fullName>
    </submittedName>
</protein>
<dbReference type="PROSITE" id="PS50164">
    <property type="entry name" value="GIY_YIG"/>
    <property type="match status" value="1"/>
</dbReference>
<accession>V5W7F8</accession>
<dbReference type="InterPro" id="IPR003611">
    <property type="entry name" value="NUMOD3"/>
</dbReference>
<dbReference type="GO" id="GO:0003677">
    <property type="term" value="F:DNA binding"/>
    <property type="evidence" value="ECO:0007669"/>
    <property type="project" value="InterPro"/>
</dbReference>
<dbReference type="InterPro" id="IPR000305">
    <property type="entry name" value="GIY-YIG_endonuc"/>
</dbReference>
<dbReference type="AlphaFoldDB" id="V5W7F8"/>
<dbReference type="SUPFAM" id="SSF82771">
    <property type="entry name" value="GIY-YIG endonuclease"/>
    <property type="match status" value="1"/>
</dbReference>
<dbReference type="GO" id="GO:0004519">
    <property type="term" value="F:endonuclease activity"/>
    <property type="evidence" value="ECO:0007669"/>
    <property type="project" value="InterPro"/>
</dbReference>
<dbReference type="InterPro" id="IPR035901">
    <property type="entry name" value="GIY-YIG_endonuc_sf"/>
</dbReference>
<sequence length="215" mass="25017">MFINNINNVTYIGSSINLTKRMTSHFYHAKSGNGKSVINRAMLKHKLTYLSLGILYFYRNYTITCITLEQKWIDHYKPSYNILKIAGSSFGFTHSICTINKLKDRFKKENPPKYGTTTSPETIEAIKQGIKEFSLKNTHPYKGKTGKLSPQYGIGGSLVFCYNKENKELIFPSINATRQHFNVRLTNIKKKIWYNTVCVFKWWILNITIKSSWYK</sequence>